<sequence length="106" mass="11550">MTADADDRHTIVCPCHDATLFDLKSMIRRGYTNPETLKRATAAFMGPCQGKFCAPLVRGVMADLLGNPAVDAPRPTVRAPLHAVRLGALVDAQRVIRPGEPDTERR</sequence>
<dbReference type="GO" id="GO:0016491">
    <property type="term" value="F:oxidoreductase activity"/>
    <property type="evidence" value="ECO:0007669"/>
    <property type="project" value="UniProtKB-KW"/>
</dbReference>
<name>A0A2U9PIE2_MYCSE</name>
<keyword evidence="1" id="KW-0560">Oxidoreductase</keyword>
<gene>
    <name evidence="3" type="ORF">D806_005100</name>
</gene>
<dbReference type="Proteomes" id="UP000011200">
    <property type="component" value="Chromosome"/>
</dbReference>
<evidence type="ECO:0000256" key="1">
    <source>
        <dbReference type="ARBA" id="ARBA00023002"/>
    </source>
</evidence>
<proteinExistence type="predicted"/>
<dbReference type="AlphaFoldDB" id="A0A2U9PIE2"/>
<dbReference type="RefSeq" id="WP_003891853.1">
    <property type="nucleotide sequence ID" value="NZ_CP027541.1"/>
</dbReference>
<organism evidence="3 4">
    <name type="scientific">Mycolicibacterium smegmatis (strain MKD8)</name>
    <name type="common">Mycobacterium smegmatis</name>
    <dbReference type="NCBI Taxonomy" id="1214915"/>
    <lineage>
        <taxon>Bacteria</taxon>
        <taxon>Bacillati</taxon>
        <taxon>Actinomycetota</taxon>
        <taxon>Actinomycetes</taxon>
        <taxon>Mycobacteriales</taxon>
        <taxon>Mycobacteriaceae</taxon>
        <taxon>Mycolicibacterium</taxon>
    </lineage>
</organism>
<dbReference type="EMBL" id="CP027541">
    <property type="protein sequence ID" value="AWT51503.1"/>
    <property type="molecule type" value="Genomic_DNA"/>
</dbReference>
<feature type="domain" description="SoxA A3" evidence="2">
    <location>
        <begin position="12"/>
        <end position="89"/>
    </location>
</feature>
<dbReference type="InterPro" id="IPR041854">
    <property type="entry name" value="BFD-like_2Fe2S-bd_dom_sf"/>
</dbReference>
<dbReference type="Gene3D" id="1.10.10.1100">
    <property type="entry name" value="BFD-like [2Fe-2S]-binding domain"/>
    <property type="match status" value="1"/>
</dbReference>
<reference evidence="3 4" key="1">
    <citation type="journal article" date="2013" name="Genome Announc.">
        <title>Draft genome sequence of MKD8, a conjugal recipient Mycobacterium smegmatis strain.</title>
        <authorList>
            <person name="Gray T.A."/>
            <person name="Palumbo M.J."/>
            <person name="Derbyshire K.M."/>
        </authorList>
    </citation>
    <scope>NUCLEOTIDE SEQUENCE [LARGE SCALE GENOMIC DNA]</scope>
    <source>
        <strain evidence="3 4">MKD8</strain>
    </source>
</reference>
<protein>
    <recommendedName>
        <fullName evidence="2">SoxA A3 domain-containing protein</fullName>
    </recommendedName>
</protein>
<dbReference type="InterPro" id="IPR041117">
    <property type="entry name" value="SoxA_A3"/>
</dbReference>
<reference evidence="4" key="2">
    <citation type="submission" date="2018-03" db="EMBL/GenBank/DDBJ databases">
        <authorList>
            <person name="Derbyshire K."/>
            <person name="Gray T.A."/>
            <person name="Champion M."/>
        </authorList>
    </citation>
    <scope>NUCLEOTIDE SEQUENCE [LARGE SCALE GENOMIC DNA]</scope>
    <source>
        <strain evidence="4">MKD8</strain>
    </source>
</reference>
<evidence type="ECO:0000313" key="3">
    <source>
        <dbReference type="EMBL" id="AWT51503.1"/>
    </source>
</evidence>
<accession>A0A2U9PIE2</accession>
<evidence type="ECO:0000259" key="2">
    <source>
        <dbReference type="Pfam" id="PF17806"/>
    </source>
</evidence>
<dbReference type="Pfam" id="PF17806">
    <property type="entry name" value="SO_alpha_A3"/>
    <property type="match status" value="1"/>
</dbReference>
<evidence type="ECO:0000313" key="4">
    <source>
        <dbReference type="Proteomes" id="UP000011200"/>
    </source>
</evidence>